<name>A0A915E967_9BILA</name>
<dbReference type="InterPro" id="IPR044399">
    <property type="entry name" value="Mb-like_M"/>
</dbReference>
<dbReference type="Gene3D" id="1.10.490.10">
    <property type="entry name" value="Globins"/>
    <property type="match status" value="1"/>
</dbReference>
<sequence>MLHLRELRDLRRRSVPSDVIHRQLQQQQQQKDGGVFISNEDVDYEEDEEENSSQKACPSNYIPTSKPLPAHLTNESSLHKSNTSLTGSTPRIQINGQDSTESEHPANKKFTYSALPEHLLKHCGVIKKSWKAANERITAFGTDRCFGFFVLDRVFEKAPALKELFDVAQFIKLADAPEQHPFTRHTRIFNSIIDLSLDQFNEETVRMFCGQIVCTMLDLLGDELNPEGLESWIEMTRYLGTALLSGFEYERLANTKKISINTKQHAYFVL</sequence>
<evidence type="ECO:0000313" key="3">
    <source>
        <dbReference type="WBParaSite" id="jg3881"/>
    </source>
</evidence>
<dbReference type="GO" id="GO:0019825">
    <property type="term" value="F:oxygen binding"/>
    <property type="evidence" value="ECO:0007669"/>
    <property type="project" value="InterPro"/>
</dbReference>
<dbReference type="SUPFAM" id="SSF46458">
    <property type="entry name" value="Globin-like"/>
    <property type="match status" value="1"/>
</dbReference>
<feature type="region of interest" description="Disordered" evidence="1">
    <location>
        <begin position="43"/>
        <end position="105"/>
    </location>
</feature>
<dbReference type="InterPro" id="IPR012292">
    <property type="entry name" value="Globin/Proto"/>
</dbReference>
<proteinExistence type="predicted"/>
<evidence type="ECO:0000313" key="2">
    <source>
        <dbReference type="Proteomes" id="UP000887574"/>
    </source>
</evidence>
<keyword evidence="2" id="KW-1185">Reference proteome</keyword>
<dbReference type="CDD" id="cd01040">
    <property type="entry name" value="Mb-like"/>
    <property type="match status" value="1"/>
</dbReference>
<feature type="compositionally biased region" description="Polar residues" evidence="1">
    <location>
        <begin position="53"/>
        <end position="63"/>
    </location>
</feature>
<protein>
    <submittedName>
        <fullName evidence="3">Globin family profile domain-containing protein</fullName>
    </submittedName>
</protein>
<accession>A0A915E967</accession>
<dbReference type="GO" id="GO:0020037">
    <property type="term" value="F:heme binding"/>
    <property type="evidence" value="ECO:0007669"/>
    <property type="project" value="InterPro"/>
</dbReference>
<organism evidence="2 3">
    <name type="scientific">Ditylenchus dipsaci</name>
    <dbReference type="NCBI Taxonomy" id="166011"/>
    <lineage>
        <taxon>Eukaryota</taxon>
        <taxon>Metazoa</taxon>
        <taxon>Ecdysozoa</taxon>
        <taxon>Nematoda</taxon>
        <taxon>Chromadorea</taxon>
        <taxon>Rhabditida</taxon>
        <taxon>Tylenchina</taxon>
        <taxon>Tylenchomorpha</taxon>
        <taxon>Sphaerularioidea</taxon>
        <taxon>Anguinidae</taxon>
        <taxon>Anguininae</taxon>
        <taxon>Ditylenchus</taxon>
    </lineage>
</organism>
<feature type="compositionally biased region" description="Polar residues" evidence="1">
    <location>
        <begin position="73"/>
        <end position="99"/>
    </location>
</feature>
<evidence type="ECO:0000256" key="1">
    <source>
        <dbReference type="SAM" id="MobiDB-lite"/>
    </source>
</evidence>
<reference evidence="3" key="1">
    <citation type="submission" date="2022-11" db="UniProtKB">
        <authorList>
            <consortium name="WormBaseParasite"/>
        </authorList>
    </citation>
    <scope>IDENTIFICATION</scope>
</reference>
<dbReference type="AlphaFoldDB" id="A0A915E967"/>
<dbReference type="WBParaSite" id="jg3881">
    <property type="protein sequence ID" value="jg3881"/>
    <property type="gene ID" value="jg3881"/>
</dbReference>
<dbReference type="InterPro" id="IPR009050">
    <property type="entry name" value="Globin-like_sf"/>
</dbReference>
<dbReference type="Proteomes" id="UP000887574">
    <property type="component" value="Unplaced"/>
</dbReference>